<protein>
    <recommendedName>
        <fullName evidence="11">Endo-chitosanase</fullName>
        <ecNumber evidence="11">3.2.1.132</ecNumber>
    </recommendedName>
</protein>
<evidence type="ECO:0000256" key="4">
    <source>
        <dbReference type="ARBA" id="ARBA00022525"/>
    </source>
</evidence>
<gene>
    <name evidence="12" type="ORF">BDV23DRAFT_175215</name>
</gene>
<evidence type="ECO:0000256" key="6">
    <source>
        <dbReference type="ARBA" id="ARBA00022801"/>
    </source>
</evidence>
<dbReference type="EMBL" id="ML735306">
    <property type="protein sequence ID" value="KAE8386697.1"/>
    <property type="molecule type" value="Genomic_DNA"/>
</dbReference>
<comment type="similarity">
    <text evidence="3 11">Belongs to the glycosyl hydrolase 75 family.</text>
</comment>
<dbReference type="OrthoDB" id="4756206at2759"/>
<dbReference type="GO" id="GO:0005576">
    <property type="term" value="C:extracellular region"/>
    <property type="evidence" value="ECO:0007669"/>
    <property type="project" value="UniProtKB-SubCell"/>
</dbReference>
<dbReference type="Pfam" id="PF07335">
    <property type="entry name" value="Glyco_hydro_75"/>
    <property type="match status" value="1"/>
</dbReference>
<keyword evidence="4" id="KW-0964">Secreted</keyword>
<keyword evidence="7" id="KW-0119">Carbohydrate metabolism</keyword>
<evidence type="ECO:0000256" key="11">
    <source>
        <dbReference type="RuleBase" id="RU361208"/>
    </source>
</evidence>
<evidence type="ECO:0000256" key="3">
    <source>
        <dbReference type="ARBA" id="ARBA00007799"/>
    </source>
</evidence>
<evidence type="ECO:0000256" key="8">
    <source>
        <dbReference type="ARBA" id="ARBA00023295"/>
    </source>
</evidence>
<accession>A0A5N7BZ00</accession>
<dbReference type="PANTHER" id="PTHR42061">
    <property type="entry name" value="ENDO-CHITOSANASE"/>
    <property type="match status" value="1"/>
</dbReference>
<dbReference type="AlphaFoldDB" id="A0A5N7BZ00"/>
<keyword evidence="8 11" id="KW-0326">Glycosidase</keyword>
<comment type="function">
    <text evidence="10">Chitosanase catalyzing the endo-type cleavage of chitosan, the deacylated form of chitin. Chitosanase may be crucial in the degradation of the deacetylated portion of chitin in the fungal cell wall. Chitoolisaccharides produced by the hydrolysis of partially N-acetylated chitosan are known to have many biological activities, including antibacterial activity, immune-enhancing effects, and elicitor activity.</text>
</comment>
<organism evidence="12">
    <name type="scientific">Petromyces alliaceus</name>
    <name type="common">Aspergillus alliaceus</name>
    <dbReference type="NCBI Taxonomy" id="209559"/>
    <lineage>
        <taxon>Eukaryota</taxon>
        <taxon>Fungi</taxon>
        <taxon>Dikarya</taxon>
        <taxon>Ascomycota</taxon>
        <taxon>Pezizomycotina</taxon>
        <taxon>Eurotiomycetes</taxon>
        <taxon>Eurotiomycetidae</taxon>
        <taxon>Eurotiales</taxon>
        <taxon>Aspergillaceae</taxon>
        <taxon>Aspergillus</taxon>
        <taxon>Aspergillus subgen. Circumdati</taxon>
    </lineage>
</organism>
<keyword evidence="9 11" id="KW-0624">Polysaccharide degradation</keyword>
<sequence length="379" mass="39130">MSVKNFASQLVLSLAVAGAAMGQNVEGPEFNKPDAGTPGKFFAASSSLPVAAIQQAAAKASVVPDRATYPISPDSKVKSTIHSDWAKFSEGASFSWVADMDVDCDGLNHGCNGNPDGQENTNWGALSAYEVPFIVIPGHFLQANKGALKGNNIAAVICNGKMYYGILGDSNGDDPQVTGEASWVMARTCFPEENLNGNKGHTASDVTYIVFTGDNAVLPSSALNKHYITNFDTLRSMGDKLVGALASKLGLSGSGGTNPPTTMTTTTITPQPTGSCSWPGHCAGASCSTNDDCSDELSCKNGKCTTGGDAETCTWEGHCKATMANDGCSDELACISGVCSIDSGAKPCSWEGHCQGASCSTDDDCSDELACRSGKCSST</sequence>
<dbReference type="EC" id="3.2.1.132" evidence="11"/>
<keyword evidence="5 11" id="KW-0732">Signal</keyword>
<reference evidence="12" key="1">
    <citation type="submission" date="2019-04" db="EMBL/GenBank/DDBJ databases">
        <title>Friends and foes A comparative genomics studyof 23 Aspergillus species from section Flavi.</title>
        <authorList>
            <consortium name="DOE Joint Genome Institute"/>
            <person name="Kjaerbolling I."/>
            <person name="Vesth T."/>
            <person name="Frisvad J.C."/>
            <person name="Nybo J.L."/>
            <person name="Theobald S."/>
            <person name="Kildgaard S."/>
            <person name="Isbrandt T."/>
            <person name="Kuo A."/>
            <person name="Sato A."/>
            <person name="Lyhne E.K."/>
            <person name="Kogle M.E."/>
            <person name="Wiebenga A."/>
            <person name="Kun R.S."/>
            <person name="Lubbers R.J."/>
            <person name="Makela M.R."/>
            <person name="Barry K."/>
            <person name="Chovatia M."/>
            <person name="Clum A."/>
            <person name="Daum C."/>
            <person name="Haridas S."/>
            <person name="He G."/>
            <person name="LaButti K."/>
            <person name="Lipzen A."/>
            <person name="Mondo S."/>
            <person name="Riley R."/>
            <person name="Salamov A."/>
            <person name="Simmons B.A."/>
            <person name="Magnuson J.K."/>
            <person name="Henrissat B."/>
            <person name="Mortensen U.H."/>
            <person name="Larsen T.O."/>
            <person name="Devries R.P."/>
            <person name="Grigoriev I.V."/>
            <person name="Machida M."/>
            <person name="Baker S.E."/>
            <person name="Andersen M.R."/>
        </authorList>
    </citation>
    <scope>NUCLEOTIDE SEQUENCE [LARGE SCALE GENOMIC DNA]</scope>
    <source>
        <strain evidence="12">IBT 14317</strain>
    </source>
</reference>
<dbReference type="InterPro" id="IPR009939">
    <property type="entry name" value="Chitosanase_fungal"/>
</dbReference>
<dbReference type="Proteomes" id="UP000326877">
    <property type="component" value="Unassembled WGS sequence"/>
</dbReference>
<evidence type="ECO:0000256" key="10">
    <source>
        <dbReference type="ARBA" id="ARBA00029386"/>
    </source>
</evidence>
<evidence type="ECO:0000256" key="7">
    <source>
        <dbReference type="ARBA" id="ARBA00023277"/>
    </source>
</evidence>
<dbReference type="PANTHER" id="PTHR42061:SF4">
    <property type="entry name" value="ENDO-CHITOSANASE"/>
    <property type="match status" value="1"/>
</dbReference>
<dbReference type="GO" id="GO:0000272">
    <property type="term" value="P:polysaccharide catabolic process"/>
    <property type="evidence" value="ECO:0007669"/>
    <property type="project" value="UniProtKB-KW"/>
</dbReference>
<evidence type="ECO:0000256" key="9">
    <source>
        <dbReference type="ARBA" id="ARBA00023326"/>
    </source>
</evidence>
<evidence type="ECO:0000256" key="1">
    <source>
        <dbReference type="ARBA" id="ARBA00000405"/>
    </source>
</evidence>
<comment type="subcellular location">
    <subcellularLocation>
        <location evidence="2 11">Secreted</location>
    </subcellularLocation>
</comment>
<evidence type="ECO:0000256" key="5">
    <source>
        <dbReference type="ARBA" id="ARBA00022729"/>
    </source>
</evidence>
<feature type="chain" id="PRO_5025092563" description="Endo-chitosanase" evidence="11">
    <location>
        <begin position="23"/>
        <end position="379"/>
    </location>
</feature>
<feature type="signal peptide" evidence="11">
    <location>
        <begin position="1"/>
        <end position="22"/>
    </location>
</feature>
<evidence type="ECO:0000313" key="12">
    <source>
        <dbReference type="EMBL" id="KAE8386697.1"/>
    </source>
</evidence>
<evidence type="ECO:0000256" key="2">
    <source>
        <dbReference type="ARBA" id="ARBA00004613"/>
    </source>
</evidence>
<proteinExistence type="inferred from homology"/>
<keyword evidence="6 11" id="KW-0378">Hydrolase</keyword>
<name>A0A5N7BZ00_PETAA</name>
<comment type="catalytic activity">
    <reaction evidence="1 11">
        <text>Endohydrolysis of beta-(1-&gt;4)-linkages between D-glucosamine residues in a partly acetylated chitosan.</text>
        <dbReference type="EC" id="3.2.1.132"/>
    </reaction>
</comment>
<dbReference type="GO" id="GO:0016977">
    <property type="term" value="F:chitosanase activity"/>
    <property type="evidence" value="ECO:0007669"/>
    <property type="project" value="UniProtKB-EC"/>
</dbReference>